<feature type="transmembrane region" description="Helical" evidence="6">
    <location>
        <begin position="93"/>
        <end position="115"/>
    </location>
</feature>
<dbReference type="InterPro" id="IPR001851">
    <property type="entry name" value="ABC_transp_permease"/>
</dbReference>
<feature type="transmembrane region" description="Helical" evidence="6">
    <location>
        <begin position="160"/>
        <end position="177"/>
    </location>
</feature>
<keyword evidence="8" id="KW-1185">Reference proteome</keyword>
<dbReference type="PANTHER" id="PTHR43370:SF1">
    <property type="entry name" value="GUANOSINE ABC TRANSPORTER PERMEASE PROTEIN NUPQ"/>
    <property type="match status" value="1"/>
</dbReference>
<protein>
    <submittedName>
        <fullName evidence="7">ABC transporter permease</fullName>
    </submittedName>
</protein>
<comment type="subcellular location">
    <subcellularLocation>
        <location evidence="1">Cell membrane</location>
        <topology evidence="1">Multi-pass membrane protein</topology>
    </subcellularLocation>
</comment>
<evidence type="ECO:0000256" key="6">
    <source>
        <dbReference type="SAM" id="Phobius"/>
    </source>
</evidence>
<evidence type="ECO:0000256" key="4">
    <source>
        <dbReference type="ARBA" id="ARBA00022989"/>
    </source>
</evidence>
<evidence type="ECO:0000256" key="1">
    <source>
        <dbReference type="ARBA" id="ARBA00004651"/>
    </source>
</evidence>
<evidence type="ECO:0000256" key="2">
    <source>
        <dbReference type="ARBA" id="ARBA00022475"/>
    </source>
</evidence>
<dbReference type="PANTHER" id="PTHR43370">
    <property type="entry name" value="SUGAR ABC TRANSPORTER INTEGRAL MEMBRANE PROTEIN-RELATED"/>
    <property type="match status" value="1"/>
</dbReference>
<dbReference type="GO" id="GO:0022857">
    <property type="term" value="F:transmembrane transporter activity"/>
    <property type="evidence" value="ECO:0007669"/>
    <property type="project" value="InterPro"/>
</dbReference>
<feature type="transmembrane region" description="Helical" evidence="6">
    <location>
        <begin position="64"/>
        <end position="86"/>
    </location>
</feature>
<keyword evidence="3 6" id="KW-0812">Transmembrane</keyword>
<dbReference type="KEGG" id="hdh:G5B40_12145"/>
<evidence type="ECO:0000256" key="3">
    <source>
        <dbReference type="ARBA" id="ARBA00022692"/>
    </source>
</evidence>
<dbReference type="GO" id="GO:0005886">
    <property type="term" value="C:plasma membrane"/>
    <property type="evidence" value="ECO:0007669"/>
    <property type="project" value="UniProtKB-SubCell"/>
</dbReference>
<evidence type="ECO:0000256" key="5">
    <source>
        <dbReference type="ARBA" id="ARBA00023136"/>
    </source>
</evidence>
<keyword evidence="2" id="KW-1003">Cell membrane</keyword>
<proteinExistence type="predicted"/>
<dbReference type="Pfam" id="PF02653">
    <property type="entry name" value="BPD_transp_2"/>
    <property type="match status" value="1"/>
</dbReference>
<keyword evidence="4 6" id="KW-1133">Transmembrane helix</keyword>
<sequence>MSEFLFQLALTFDATLRVATPLILAGMAGIFSERSGVIDIGLEGKILAGAFSAAAVAHLTGSPWIGLLAAIATSMLLALLHGFACITARGNQVISGLAINILASALTVTVGIALFRRGGGTPSLAPDERLPAIDLPFADALSGVPLIGALYSEILSGHRILVYVALLAVPLTAWLLYRTRFGLRLRAVGESPEAVDSAGVSVHLMRYKAVLLAGVFTGVAGAYLSIAHGGEFGREMSAGKGYIALAAVIFGKWRPVPTLFACLLFGFLGAAADRLQGRELPLIGAAPTDLMIALPYILTVVLLAGFIGKATPPRDIGEPYPKSK</sequence>
<organism evidence="7 8">
    <name type="scientific">Pikeienuella piscinae</name>
    <dbReference type="NCBI Taxonomy" id="2748098"/>
    <lineage>
        <taxon>Bacteria</taxon>
        <taxon>Pseudomonadati</taxon>
        <taxon>Pseudomonadota</taxon>
        <taxon>Alphaproteobacteria</taxon>
        <taxon>Rhodobacterales</taxon>
        <taxon>Paracoccaceae</taxon>
        <taxon>Pikeienuella</taxon>
    </lineage>
</organism>
<gene>
    <name evidence="7" type="ORF">G5B40_12145</name>
</gene>
<name>A0A7L5C1X5_9RHOB</name>
<accession>A0A7L5C1X5</accession>
<reference evidence="7 8" key="1">
    <citation type="submission" date="2020-02" db="EMBL/GenBank/DDBJ databases">
        <title>complete genome sequence of Rhodobacteraceae bacterium.</title>
        <authorList>
            <person name="Park J."/>
            <person name="Kim Y.-S."/>
            <person name="Kim K.-H."/>
        </authorList>
    </citation>
    <scope>NUCLEOTIDE SEQUENCE [LARGE SCALE GENOMIC DNA]</scope>
    <source>
        <strain evidence="7 8">RR4-56</strain>
    </source>
</reference>
<evidence type="ECO:0000313" key="7">
    <source>
        <dbReference type="EMBL" id="QIE56144.1"/>
    </source>
</evidence>
<feature type="transmembrane region" description="Helical" evidence="6">
    <location>
        <begin position="280"/>
        <end position="307"/>
    </location>
</feature>
<dbReference type="EMBL" id="CP049056">
    <property type="protein sequence ID" value="QIE56144.1"/>
    <property type="molecule type" value="Genomic_DNA"/>
</dbReference>
<evidence type="ECO:0000313" key="8">
    <source>
        <dbReference type="Proteomes" id="UP000503336"/>
    </source>
</evidence>
<dbReference type="AlphaFoldDB" id="A0A7L5C1X5"/>
<keyword evidence="5 6" id="KW-0472">Membrane</keyword>
<feature type="transmembrane region" description="Helical" evidence="6">
    <location>
        <begin position="209"/>
        <end position="230"/>
    </location>
</feature>
<dbReference type="Proteomes" id="UP000503336">
    <property type="component" value="Chromosome"/>
</dbReference>
<dbReference type="CDD" id="cd06580">
    <property type="entry name" value="TM_PBP1_transp_TpRbsC_like"/>
    <property type="match status" value="1"/>
</dbReference>
<feature type="transmembrane region" description="Helical" evidence="6">
    <location>
        <begin position="242"/>
        <end position="268"/>
    </location>
</feature>
<dbReference type="RefSeq" id="WP_165098985.1">
    <property type="nucleotide sequence ID" value="NZ_CP049056.1"/>
</dbReference>